<dbReference type="Pfam" id="PF00072">
    <property type="entry name" value="Response_reg"/>
    <property type="match status" value="1"/>
</dbReference>
<dbReference type="SMART" id="SM00448">
    <property type="entry name" value="REC"/>
    <property type="match status" value="1"/>
</dbReference>
<keyword evidence="5" id="KW-1185">Reference proteome</keyword>
<name>A0A6F8VAR8_9PROT</name>
<keyword evidence="1" id="KW-0597">Phosphoprotein</keyword>
<dbReference type="InterPro" id="IPR001789">
    <property type="entry name" value="Sig_transdc_resp-reg_receiver"/>
</dbReference>
<dbReference type="AlphaFoldDB" id="A0A6F8VAR8"/>
<dbReference type="InterPro" id="IPR046947">
    <property type="entry name" value="LytR-like"/>
</dbReference>
<dbReference type="SUPFAM" id="SSF52172">
    <property type="entry name" value="CheY-like"/>
    <property type="match status" value="1"/>
</dbReference>
<dbReference type="PANTHER" id="PTHR37299">
    <property type="entry name" value="TRANSCRIPTIONAL REGULATOR-RELATED"/>
    <property type="match status" value="1"/>
</dbReference>
<feature type="modified residue" description="4-aspartylphosphate" evidence="1">
    <location>
        <position position="54"/>
    </location>
</feature>
<dbReference type="RefSeq" id="WP_173061142.1">
    <property type="nucleotide sequence ID" value="NZ_AP022853.1"/>
</dbReference>
<keyword evidence="4" id="KW-0238">DNA-binding</keyword>
<gene>
    <name evidence="4" type="primary">algR_2</name>
    <name evidence="4" type="ORF">SKTS_09480</name>
</gene>
<dbReference type="Gene3D" id="3.40.50.2300">
    <property type="match status" value="1"/>
</dbReference>
<feature type="domain" description="HTH LytTR-type" evidence="3">
    <location>
        <begin position="144"/>
        <end position="246"/>
    </location>
</feature>
<feature type="domain" description="Response regulatory" evidence="2">
    <location>
        <begin position="2"/>
        <end position="114"/>
    </location>
</feature>
<dbReference type="PROSITE" id="PS50110">
    <property type="entry name" value="RESPONSE_REGULATORY"/>
    <property type="match status" value="1"/>
</dbReference>
<dbReference type="PROSITE" id="PS50930">
    <property type="entry name" value="HTH_LYTTR"/>
    <property type="match status" value="1"/>
</dbReference>
<evidence type="ECO:0000259" key="2">
    <source>
        <dbReference type="PROSITE" id="PS50110"/>
    </source>
</evidence>
<dbReference type="GO" id="GO:0003677">
    <property type="term" value="F:DNA binding"/>
    <property type="evidence" value="ECO:0007669"/>
    <property type="project" value="UniProtKB-KW"/>
</dbReference>
<dbReference type="Pfam" id="PF04397">
    <property type="entry name" value="LytTR"/>
    <property type="match status" value="1"/>
</dbReference>
<evidence type="ECO:0000313" key="5">
    <source>
        <dbReference type="Proteomes" id="UP000502260"/>
    </source>
</evidence>
<dbReference type="Proteomes" id="UP000502260">
    <property type="component" value="Chromosome"/>
</dbReference>
<dbReference type="PANTHER" id="PTHR37299:SF1">
    <property type="entry name" value="STAGE 0 SPORULATION PROTEIN A HOMOLOG"/>
    <property type="match status" value="1"/>
</dbReference>
<dbReference type="InterPro" id="IPR011006">
    <property type="entry name" value="CheY-like_superfamily"/>
</dbReference>
<dbReference type="GO" id="GO:0000156">
    <property type="term" value="F:phosphorelay response regulator activity"/>
    <property type="evidence" value="ECO:0007669"/>
    <property type="project" value="InterPro"/>
</dbReference>
<proteinExistence type="predicted"/>
<evidence type="ECO:0000259" key="3">
    <source>
        <dbReference type="PROSITE" id="PS50930"/>
    </source>
</evidence>
<dbReference type="KEGG" id="slac:SKTS_09480"/>
<sequence>MKAIIADDERHLADDLQRRLQRLWPELHIAAVVHDGVAAAAALAEIKPDFAFLDIRMPGQSGLDAARSAPAGCRVVFVTAYDDHAVQAFEQAAADYLLKPVSDERLARCVERLKQHAVAAPDELLARLQRLLAAPAKPEPLRWLRAQVGQTVRMVAVEEVCCFQSADKYTLLQTRDAELLLRTPLKELLAQLDPQQFWQVHRGTVVNVGQIVSAHHDLLGKVSLTLRDRPEKIAVSRSYAHLFRQM</sequence>
<evidence type="ECO:0000256" key="1">
    <source>
        <dbReference type="PROSITE-ProRule" id="PRU00169"/>
    </source>
</evidence>
<organism evidence="4 5">
    <name type="scientific">Sulfurimicrobium lacus</name>
    <dbReference type="NCBI Taxonomy" id="2715678"/>
    <lineage>
        <taxon>Bacteria</taxon>
        <taxon>Pseudomonadati</taxon>
        <taxon>Pseudomonadota</taxon>
        <taxon>Betaproteobacteria</taxon>
        <taxon>Nitrosomonadales</taxon>
        <taxon>Sulfuricellaceae</taxon>
        <taxon>Sulfurimicrobium</taxon>
    </lineage>
</organism>
<dbReference type="SMART" id="SM00850">
    <property type="entry name" value="LytTR"/>
    <property type="match status" value="1"/>
</dbReference>
<reference evidence="5" key="1">
    <citation type="submission" date="2020-03" db="EMBL/GenBank/DDBJ databases">
        <title>Complete genome sequence of sulfur-oxidizing bacterium skT11.</title>
        <authorList>
            <person name="Kanda M."/>
            <person name="Kojima H."/>
            <person name="Fukui M."/>
        </authorList>
    </citation>
    <scope>NUCLEOTIDE SEQUENCE [LARGE SCALE GENOMIC DNA]</scope>
    <source>
        <strain evidence="5">skT11</strain>
    </source>
</reference>
<accession>A0A6F8VAR8</accession>
<dbReference type="Gene3D" id="2.40.50.1020">
    <property type="entry name" value="LytTr DNA-binding domain"/>
    <property type="match status" value="1"/>
</dbReference>
<dbReference type="EMBL" id="AP022853">
    <property type="protein sequence ID" value="BCB26062.1"/>
    <property type="molecule type" value="Genomic_DNA"/>
</dbReference>
<dbReference type="InterPro" id="IPR007492">
    <property type="entry name" value="LytTR_DNA-bd_dom"/>
</dbReference>
<protein>
    <submittedName>
        <fullName evidence="4">DNA-binding response regulator</fullName>
    </submittedName>
</protein>
<evidence type="ECO:0000313" key="4">
    <source>
        <dbReference type="EMBL" id="BCB26062.1"/>
    </source>
</evidence>